<organism evidence="2 3">
    <name type="scientific">Lunasporangiospora selenospora</name>
    <dbReference type="NCBI Taxonomy" id="979761"/>
    <lineage>
        <taxon>Eukaryota</taxon>
        <taxon>Fungi</taxon>
        <taxon>Fungi incertae sedis</taxon>
        <taxon>Mucoromycota</taxon>
        <taxon>Mortierellomycotina</taxon>
        <taxon>Mortierellomycetes</taxon>
        <taxon>Mortierellales</taxon>
        <taxon>Mortierellaceae</taxon>
        <taxon>Lunasporangiospora</taxon>
    </lineage>
</organism>
<dbReference type="PROSITE" id="PS01228">
    <property type="entry name" value="COF_1"/>
    <property type="match status" value="1"/>
</dbReference>
<dbReference type="OrthoDB" id="27226at2759"/>
<dbReference type="PANTHER" id="PTHR10000">
    <property type="entry name" value="PHOSPHOSERINE PHOSPHATASE"/>
    <property type="match status" value="1"/>
</dbReference>
<keyword evidence="3" id="KW-1185">Reference proteome</keyword>
<name>A0A9P6G2L5_9FUNG</name>
<feature type="compositionally biased region" description="Polar residues" evidence="1">
    <location>
        <begin position="196"/>
        <end position="209"/>
    </location>
</feature>
<feature type="compositionally biased region" description="Basic and acidic residues" evidence="1">
    <location>
        <begin position="184"/>
        <end position="193"/>
    </location>
</feature>
<reference evidence="2" key="1">
    <citation type="journal article" date="2020" name="Fungal Divers.">
        <title>Resolving the Mortierellaceae phylogeny through synthesis of multi-gene phylogenetics and phylogenomics.</title>
        <authorList>
            <person name="Vandepol N."/>
            <person name="Liber J."/>
            <person name="Desiro A."/>
            <person name="Na H."/>
            <person name="Kennedy M."/>
            <person name="Barry K."/>
            <person name="Grigoriev I.V."/>
            <person name="Miller A.N."/>
            <person name="O'Donnell K."/>
            <person name="Stajich J.E."/>
            <person name="Bonito G."/>
        </authorList>
    </citation>
    <scope>NUCLEOTIDE SEQUENCE</scope>
    <source>
        <strain evidence="2">KOD1015</strain>
    </source>
</reference>
<dbReference type="AlphaFoldDB" id="A0A9P6G2L5"/>
<sequence length="436" mass="48343">MWLSRTTQPSSLKLIMTFNSWMNSNYNRKLQTRRLKPMTQELISFHHSTKLPRLVVTDLDGTLLNPQHIITHRSIQALFRAQQQQQKPATASESCQDHVPVNGASDRTRIMIASGRSPRSIEKVIEQFQGIMVPDAVICCNGALNYNPQTKQISFPQFMDLDQVLTTVQDLREYIGQPRPMSLSKDEDLHKLADGSGTTPPESQDSATLSPGRPGFACEVIWFQEPSTGAQQSSTGVKSDVCLYGDNTYFVCDRAWEAQRKHTFYYDYQVVESMEDFVSSLGGGNNKSGTGHGRGGIIKLMALDRDRTAPEVYESLPSSLRNNESASATVSSKDTRALSQEKANFEVTYSGMHFLEMAAPGVSKGLGLQRYCEGHGIDRKDVIAFGDLLNDAEMLQYAGLGLCMGNGHPNMKALADRVIGLNSEDGLAKEIESWFI</sequence>
<evidence type="ECO:0000313" key="2">
    <source>
        <dbReference type="EMBL" id="KAF9586357.1"/>
    </source>
</evidence>
<dbReference type="GO" id="GO:0005829">
    <property type="term" value="C:cytosol"/>
    <property type="evidence" value="ECO:0007669"/>
    <property type="project" value="TreeGrafter"/>
</dbReference>
<dbReference type="GO" id="GO:0016791">
    <property type="term" value="F:phosphatase activity"/>
    <property type="evidence" value="ECO:0007669"/>
    <property type="project" value="TreeGrafter"/>
</dbReference>
<dbReference type="InterPro" id="IPR023214">
    <property type="entry name" value="HAD_sf"/>
</dbReference>
<feature type="region of interest" description="Disordered" evidence="1">
    <location>
        <begin position="177"/>
        <end position="210"/>
    </location>
</feature>
<proteinExistence type="predicted"/>
<dbReference type="PANTHER" id="PTHR10000:SF8">
    <property type="entry name" value="HAD SUPERFAMILY HYDROLASE-LIKE, TYPE 3"/>
    <property type="match status" value="1"/>
</dbReference>
<protein>
    <submittedName>
        <fullName evidence="2">Uncharacterized protein</fullName>
    </submittedName>
</protein>
<dbReference type="Pfam" id="PF08282">
    <property type="entry name" value="Hydrolase_3"/>
    <property type="match status" value="3"/>
</dbReference>
<dbReference type="Gene3D" id="3.40.50.1000">
    <property type="entry name" value="HAD superfamily/HAD-like"/>
    <property type="match status" value="2"/>
</dbReference>
<evidence type="ECO:0000313" key="3">
    <source>
        <dbReference type="Proteomes" id="UP000780801"/>
    </source>
</evidence>
<dbReference type="EMBL" id="JAABOA010000041">
    <property type="protein sequence ID" value="KAF9586357.1"/>
    <property type="molecule type" value="Genomic_DNA"/>
</dbReference>
<accession>A0A9P6G2L5</accession>
<dbReference type="SUPFAM" id="SSF56784">
    <property type="entry name" value="HAD-like"/>
    <property type="match status" value="1"/>
</dbReference>
<dbReference type="InterPro" id="IPR036412">
    <property type="entry name" value="HAD-like_sf"/>
</dbReference>
<gene>
    <name evidence="2" type="ORF">BGW38_006418</name>
</gene>
<dbReference type="Proteomes" id="UP000780801">
    <property type="component" value="Unassembled WGS sequence"/>
</dbReference>
<evidence type="ECO:0000256" key="1">
    <source>
        <dbReference type="SAM" id="MobiDB-lite"/>
    </source>
</evidence>
<comment type="caution">
    <text evidence="2">The sequence shown here is derived from an EMBL/GenBank/DDBJ whole genome shotgun (WGS) entry which is preliminary data.</text>
</comment>
<dbReference type="GO" id="GO:0000287">
    <property type="term" value="F:magnesium ion binding"/>
    <property type="evidence" value="ECO:0007669"/>
    <property type="project" value="TreeGrafter"/>
</dbReference>